<evidence type="ECO:0000256" key="4">
    <source>
        <dbReference type="ARBA" id="ARBA00023163"/>
    </source>
</evidence>
<dbReference type="RefSeq" id="XP_020050571.1">
    <property type="nucleotide sequence ID" value="XM_020190183.1"/>
</dbReference>
<feature type="non-terminal residue" evidence="6">
    <location>
        <position position="331"/>
    </location>
</feature>
<sequence>MNININTESIWGDGYKGYGNNFTNTKTRVILPNSKECHFQKLSKYFNDVKLSNSLNLSRHQDKKFKRKKEELVPIRLEFDVEKDKFRLRDTFTWNLNEEFVSLETFVKMMMEDYKLNKSSYTDAVLKSIKEQINDYHSSIKKKPIDLRIIIKFDITLSNNQYIDKIEWDLGNPLNNPEEFAESVTAELSLPGEYSTAIAHTIREQSQLYTKALYLSGYEFNGELVKEEEIKRYLLPIVEEQNIFRSNVKEQNEFTPILKDMDKLGIEKLEKDRERESRRKRRNTGRVFNRRGIPSLPDLSEIQRTFRTAVPNSILAGGISLSDNIEDYYEY</sequence>
<keyword evidence="5" id="KW-0539">Nucleus</keyword>
<gene>
    <name evidence="6" type="ORF">ASCRUDRAFT_30397</name>
</gene>
<dbReference type="Pfam" id="PF04855">
    <property type="entry name" value="SNF5"/>
    <property type="match status" value="1"/>
</dbReference>
<keyword evidence="3" id="KW-0805">Transcription regulation</keyword>
<dbReference type="GeneID" id="30963819"/>
<proteinExistence type="inferred from homology"/>
<dbReference type="GO" id="GO:0006338">
    <property type="term" value="P:chromatin remodeling"/>
    <property type="evidence" value="ECO:0007669"/>
    <property type="project" value="InterPro"/>
</dbReference>
<dbReference type="PANTHER" id="PTHR10019">
    <property type="entry name" value="SNF5"/>
    <property type="match status" value="1"/>
</dbReference>
<comment type="subcellular location">
    <subcellularLocation>
        <location evidence="1">Nucleus</location>
    </subcellularLocation>
</comment>
<evidence type="ECO:0000256" key="5">
    <source>
        <dbReference type="ARBA" id="ARBA00023242"/>
    </source>
</evidence>
<organism evidence="6 7">
    <name type="scientific">Ascoidea rubescens DSM 1968</name>
    <dbReference type="NCBI Taxonomy" id="1344418"/>
    <lineage>
        <taxon>Eukaryota</taxon>
        <taxon>Fungi</taxon>
        <taxon>Dikarya</taxon>
        <taxon>Ascomycota</taxon>
        <taxon>Saccharomycotina</taxon>
        <taxon>Saccharomycetes</taxon>
        <taxon>Ascoideaceae</taxon>
        <taxon>Ascoidea</taxon>
    </lineage>
</organism>
<evidence type="ECO:0000256" key="3">
    <source>
        <dbReference type="ARBA" id="ARBA00023015"/>
    </source>
</evidence>
<keyword evidence="4" id="KW-0804">Transcription</keyword>
<dbReference type="InParanoid" id="A0A1D2VRM8"/>
<evidence type="ECO:0000313" key="7">
    <source>
        <dbReference type="Proteomes" id="UP000095038"/>
    </source>
</evidence>
<dbReference type="STRING" id="1344418.A0A1D2VRM8"/>
<dbReference type="InterPro" id="IPR006939">
    <property type="entry name" value="SNF5"/>
</dbReference>
<comment type="similarity">
    <text evidence="2">Belongs to the SNF5 family.</text>
</comment>
<dbReference type="Proteomes" id="UP000095038">
    <property type="component" value="Unassembled WGS sequence"/>
</dbReference>
<keyword evidence="7" id="KW-1185">Reference proteome</keyword>
<dbReference type="EMBL" id="KV454475">
    <property type="protein sequence ID" value="ODV64264.1"/>
    <property type="molecule type" value="Genomic_DNA"/>
</dbReference>
<reference evidence="7" key="1">
    <citation type="submission" date="2016-05" db="EMBL/GenBank/DDBJ databases">
        <title>Comparative genomics of biotechnologically important yeasts.</title>
        <authorList>
            <consortium name="DOE Joint Genome Institute"/>
            <person name="Riley R."/>
            <person name="Haridas S."/>
            <person name="Wolfe K.H."/>
            <person name="Lopes M.R."/>
            <person name="Hittinger C.T."/>
            <person name="Goker M."/>
            <person name="Salamov A."/>
            <person name="Wisecaver J."/>
            <person name="Long T.M."/>
            <person name="Aerts A.L."/>
            <person name="Barry K."/>
            <person name="Choi C."/>
            <person name="Clum A."/>
            <person name="Coughlan A.Y."/>
            <person name="Deshpande S."/>
            <person name="Douglass A.P."/>
            <person name="Hanson S.J."/>
            <person name="Klenk H.-P."/>
            <person name="Labutti K."/>
            <person name="Lapidus A."/>
            <person name="Lindquist E."/>
            <person name="Lipzen A."/>
            <person name="Meier-Kolthoff J.P."/>
            <person name="Ohm R.A."/>
            <person name="Otillar R.P."/>
            <person name="Pangilinan J."/>
            <person name="Peng Y."/>
            <person name="Rokas A."/>
            <person name="Rosa C.A."/>
            <person name="Scheuner C."/>
            <person name="Sibirny A.A."/>
            <person name="Slot J.C."/>
            <person name="Stielow J.B."/>
            <person name="Sun H."/>
            <person name="Kurtzman C.P."/>
            <person name="Blackwell M."/>
            <person name="Grigoriev I.V."/>
            <person name="Jeffries T.W."/>
        </authorList>
    </citation>
    <scope>NUCLEOTIDE SEQUENCE [LARGE SCALE GENOMIC DNA]</scope>
    <source>
        <strain evidence="7">DSM 1968</strain>
    </source>
</reference>
<evidence type="ECO:0000256" key="2">
    <source>
        <dbReference type="ARBA" id="ARBA00010239"/>
    </source>
</evidence>
<protein>
    <submittedName>
        <fullName evidence="6">SNF5-domain-containing protein</fullName>
    </submittedName>
</protein>
<dbReference type="GO" id="GO:0000228">
    <property type="term" value="C:nuclear chromosome"/>
    <property type="evidence" value="ECO:0007669"/>
    <property type="project" value="InterPro"/>
</dbReference>
<name>A0A1D2VRM8_9ASCO</name>
<evidence type="ECO:0000256" key="1">
    <source>
        <dbReference type="ARBA" id="ARBA00004123"/>
    </source>
</evidence>
<evidence type="ECO:0000313" key="6">
    <source>
        <dbReference type="EMBL" id="ODV64264.1"/>
    </source>
</evidence>
<accession>A0A1D2VRM8</accession>
<dbReference type="AlphaFoldDB" id="A0A1D2VRM8"/>
<dbReference type="OrthoDB" id="515064at2759"/>